<protein>
    <recommendedName>
        <fullName evidence="2">DUF4258 domain-containing protein</fullName>
    </recommendedName>
</protein>
<dbReference type="RefSeq" id="WP_353979427.1">
    <property type="nucleotide sequence ID" value="NZ_CP159578.1"/>
</dbReference>
<proteinExistence type="predicted"/>
<reference evidence="1" key="1">
    <citation type="submission" date="2024-06" db="EMBL/GenBank/DDBJ databases">
        <title>Complete genome of Salinicola endophyticus HNIBRBA4755.</title>
        <authorList>
            <person name="Shin S.Y."/>
            <person name="Kang H."/>
            <person name="Song J."/>
        </authorList>
    </citation>
    <scope>NUCLEOTIDE SEQUENCE</scope>
    <source>
        <strain evidence="1">HNIBRBA4755</strain>
    </source>
</reference>
<gene>
    <name evidence="1" type="ORF">ABV408_13400</name>
</gene>
<evidence type="ECO:0000313" key="1">
    <source>
        <dbReference type="EMBL" id="XCJ78426.1"/>
    </source>
</evidence>
<accession>A0AB74UD07</accession>
<dbReference type="AlphaFoldDB" id="A0AB74UD07"/>
<dbReference type="EMBL" id="CP159578">
    <property type="protein sequence ID" value="XCJ78426.1"/>
    <property type="molecule type" value="Genomic_DNA"/>
</dbReference>
<sequence>MIQPEEIQRNSDGMWTHSAWEALFDDRDYIDADELDEWCVTHQLVVETRTLEEDPDSPLIAQLDACEPVDLSAWPLQPPSEDPGWFLLAIIDTEDGPVQTWAYSDTKATEGSDG</sequence>
<evidence type="ECO:0008006" key="2">
    <source>
        <dbReference type="Google" id="ProtNLM"/>
    </source>
</evidence>
<name>A0AB74UD07_9GAMM</name>
<organism evidence="1">
    <name type="scientific">Salinicola endophyticus</name>
    <dbReference type="NCBI Taxonomy" id="1949083"/>
    <lineage>
        <taxon>Bacteria</taxon>
        <taxon>Pseudomonadati</taxon>
        <taxon>Pseudomonadota</taxon>
        <taxon>Gammaproteobacteria</taxon>
        <taxon>Oceanospirillales</taxon>
        <taxon>Halomonadaceae</taxon>
        <taxon>Salinicola</taxon>
    </lineage>
</organism>